<sequence length="451" mass="51677">MDKPKIRGNAVVIGGSIAGILSARILADYFESVTIVEKDILPDIPDIRKSVPQAHHVHALAGKSLELIESWFPSITREMVASGAHLIDPMKEMRWYIQGVWFPRCPSDLRTITILRSVLEWNLLRRLKTDCPRVKILDNAIVQGLMTNKESTRIVGIEFRNAAGKLERIDAVLTIDASGRGSQTPNWLEAIGYERPPETQVEVNVGYTSRIYRESPDSNNDWKSLLIYFTSPDKWRLGAMANVQYDTWVVSLIGYFGDHAPLDEKGYLEFARSLTQPQIFDWLGTATGLSEAKIYKVKNIFWRHYEKLSKYPDGFLVIGDAACNFNPIFGRGITVITSCTEALSMYLSGGRKRSMYYMQRKMVKYIAPSWHLDNIINFSFSQTKGKCPLLYPYIWRLLEKLLLCSADNVRISQMFQRIVHMHVGVNVILNPTYLLPLIRYIIRPYLRPLRH</sequence>
<dbReference type="PANTHER" id="PTHR43422">
    <property type="entry name" value="THIAMINE THIAZOLE SYNTHASE"/>
    <property type="match status" value="1"/>
</dbReference>
<dbReference type="EMBL" id="RIAR02000001">
    <property type="protein sequence ID" value="NSL86161.1"/>
    <property type="molecule type" value="Genomic_DNA"/>
</dbReference>
<dbReference type="Gene3D" id="3.50.50.60">
    <property type="entry name" value="FAD/NAD(P)-binding domain"/>
    <property type="match status" value="1"/>
</dbReference>
<dbReference type="Proteomes" id="UP000281028">
    <property type="component" value="Unassembled WGS sequence"/>
</dbReference>
<dbReference type="PANTHER" id="PTHR43422:SF3">
    <property type="entry name" value="THIAMINE THIAZOLE SYNTHASE"/>
    <property type="match status" value="1"/>
</dbReference>
<name>A0A433WEA3_9BACT</name>
<evidence type="ECO:0000313" key="1">
    <source>
        <dbReference type="EMBL" id="NSL86161.1"/>
    </source>
</evidence>
<comment type="caution">
    <text evidence="1">The sequence shown here is derived from an EMBL/GenBank/DDBJ whole genome shotgun (WGS) entry which is preliminary data.</text>
</comment>
<dbReference type="SUPFAM" id="SSF51905">
    <property type="entry name" value="FAD/NAD(P)-binding domain"/>
    <property type="match status" value="1"/>
</dbReference>
<organism evidence="1 2">
    <name type="scientific">Chitinophaga solisilvae</name>
    <dbReference type="NCBI Taxonomy" id="1233460"/>
    <lineage>
        <taxon>Bacteria</taxon>
        <taxon>Pseudomonadati</taxon>
        <taxon>Bacteroidota</taxon>
        <taxon>Chitinophagia</taxon>
        <taxon>Chitinophagales</taxon>
        <taxon>Chitinophagaceae</taxon>
        <taxon>Chitinophaga</taxon>
    </lineage>
</organism>
<accession>A0A433WEA3</accession>
<keyword evidence="2" id="KW-1185">Reference proteome</keyword>
<dbReference type="InterPro" id="IPR036188">
    <property type="entry name" value="FAD/NAD-bd_sf"/>
</dbReference>
<protein>
    <submittedName>
        <fullName evidence="1">Uncharacterized protein</fullName>
    </submittedName>
</protein>
<dbReference type="OrthoDB" id="9790035at2"/>
<gene>
    <name evidence="1" type="ORF">ECE50_004930</name>
</gene>
<dbReference type="AlphaFoldDB" id="A0A433WEA3"/>
<dbReference type="Gene3D" id="3.30.9.100">
    <property type="match status" value="1"/>
</dbReference>
<evidence type="ECO:0000313" key="2">
    <source>
        <dbReference type="Proteomes" id="UP000281028"/>
    </source>
</evidence>
<proteinExistence type="predicted"/>
<reference evidence="1" key="1">
    <citation type="submission" date="2020-05" db="EMBL/GenBank/DDBJ databases">
        <title>Chitinophaga laudate sp. nov., isolated from a tropical peat swamp.</title>
        <authorList>
            <person name="Goh C.B.S."/>
            <person name="Lee M.S."/>
            <person name="Parimannan S."/>
            <person name="Pasbakhsh P."/>
            <person name="Yule C.M."/>
            <person name="Rajandas H."/>
            <person name="Loke S."/>
            <person name="Croft L."/>
            <person name="Tan J.B.L."/>
        </authorList>
    </citation>
    <scope>NUCLEOTIDE SEQUENCE</scope>
    <source>
        <strain evidence="1">Mgbs1</strain>
    </source>
</reference>